<proteinExistence type="predicted"/>
<reference evidence="1" key="1">
    <citation type="submission" date="2014-09" db="EMBL/GenBank/DDBJ databases">
        <authorList>
            <person name="Magalhaes I.L.F."/>
            <person name="Oliveira U."/>
            <person name="Santos F.R."/>
            <person name="Vidigal T.H.D.A."/>
            <person name="Brescovit A.D."/>
            <person name="Santos A.J."/>
        </authorList>
    </citation>
    <scope>NUCLEOTIDE SEQUENCE</scope>
    <source>
        <tissue evidence="1">Shoot tissue taken approximately 20 cm above the soil surface</tissue>
    </source>
</reference>
<dbReference type="AlphaFoldDB" id="A0A0A9FBI4"/>
<protein>
    <submittedName>
        <fullName evidence="1">Uncharacterized protein</fullName>
    </submittedName>
</protein>
<accession>A0A0A9FBI4</accession>
<evidence type="ECO:0000313" key="1">
    <source>
        <dbReference type="EMBL" id="JAE09697.1"/>
    </source>
</evidence>
<organism evidence="1">
    <name type="scientific">Arundo donax</name>
    <name type="common">Giant reed</name>
    <name type="synonym">Donax arundinaceus</name>
    <dbReference type="NCBI Taxonomy" id="35708"/>
    <lineage>
        <taxon>Eukaryota</taxon>
        <taxon>Viridiplantae</taxon>
        <taxon>Streptophyta</taxon>
        <taxon>Embryophyta</taxon>
        <taxon>Tracheophyta</taxon>
        <taxon>Spermatophyta</taxon>
        <taxon>Magnoliopsida</taxon>
        <taxon>Liliopsida</taxon>
        <taxon>Poales</taxon>
        <taxon>Poaceae</taxon>
        <taxon>PACMAD clade</taxon>
        <taxon>Arundinoideae</taxon>
        <taxon>Arundineae</taxon>
        <taxon>Arundo</taxon>
    </lineage>
</organism>
<name>A0A0A9FBI4_ARUDO</name>
<reference evidence="1" key="2">
    <citation type="journal article" date="2015" name="Data Brief">
        <title>Shoot transcriptome of the giant reed, Arundo donax.</title>
        <authorList>
            <person name="Barrero R.A."/>
            <person name="Guerrero F.D."/>
            <person name="Moolhuijzen P."/>
            <person name="Goolsby J.A."/>
            <person name="Tidwell J."/>
            <person name="Bellgard S.E."/>
            <person name="Bellgard M.I."/>
        </authorList>
    </citation>
    <scope>NUCLEOTIDE SEQUENCE</scope>
    <source>
        <tissue evidence="1">Shoot tissue taken approximately 20 cm above the soil surface</tissue>
    </source>
</reference>
<sequence length="22" mass="2709">MSPFNRPTFFPIQYHRPNRCSI</sequence>
<dbReference type="EMBL" id="GBRH01188199">
    <property type="protein sequence ID" value="JAE09697.1"/>
    <property type="molecule type" value="Transcribed_RNA"/>
</dbReference>